<protein>
    <submittedName>
        <fullName evidence="1">Uncharacterized conserved protein YeaO, DUF488 family</fullName>
    </submittedName>
</protein>
<dbReference type="PANTHER" id="PTHR36849:SF1">
    <property type="entry name" value="CYTOPLASMIC PROTEIN"/>
    <property type="match status" value="1"/>
</dbReference>
<dbReference type="PANTHER" id="PTHR36849">
    <property type="entry name" value="CYTOPLASMIC PROTEIN-RELATED"/>
    <property type="match status" value="1"/>
</dbReference>
<dbReference type="AlphaFoldDB" id="A0A1G6HMD1"/>
<gene>
    <name evidence="1" type="ORF">SAMN04488112_10117</name>
</gene>
<dbReference type="InterPro" id="IPR052552">
    <property type="entry name" value="YeaO-like"/>
</dbReference>
<organism evidence="1 2">
    <name type="scientific">Melghirimyces thermohalophilus</name>
    <dbReference type="NCBI Taxonomy" id="1236220"/>
    <lineage>
        <taxon>Bacteria</taxon>
        <taxon>Bacillati</taxon>
        <taxon>Bacillota</taxon>
        <taxon>Bacilli</taxon>
        <taxon>Bacillales</taxon>
        <taxon>Thermoactinomycetaceae</taxon>
        <taxon>Melghirimyces</taxon>
    </lineage>
</organism>
<dbReference type="STRING" id="1236220.SAMN04488112_10117"/>
<dbReference type="EMBL" id="FMZA01000001">
    <property type="protein sequence ID" value="SDB94606.1"/>
    <property type="molecule type" value="Genomic_DNA"/>
</dbReference>
<accession>A0A1G6HMD1</accession>
<name>A0A1G6HMD1_9BACL</name>
<dbReference type="RefSeq" id="WP_091565185.1">
    <property type="nucleotide sequence ID" value="NZ_FMZA01000001.1"/>
</dbReference>
<evidence type="ECO:0000313" key="2">
    <source>
        <dbReference type="Proteomes" id="UP000199387"/>
    </source>
</evidence>
<dbReference type="OrthoDB" id="9790745at2"/>
<dbReference type="Proteomes" id="UP000199387">
    <property type="component" value="Unassembled WGS sequence"/>
</dbReference>
<dbReference type="Pfam" id="PF22752">
    <property type="entry name" value="DUF488-N3i"/>
    <property type="match status" value="1"/>
</dbReference>
<proteinExistence type="predicted"/>
<evidence type="ECO:0000313" key="1">
    <source>
        <dbReference type="EMBL" id="SDB94606.1"/>
    </source>
</evidence>
<sequence>MKIRTKRVYEPPSDDDGIRVLVDRLWPRGLSKEKARIDLWAKALAPSSSLRKRFHQDQDYDAFQRDYRDEIDPEELDRLMGQVEGEPVVTLLFASKNKWENNAQVLKQLMQEKS</sequence>
<keyword evidence="2" id="KW-1185">Reference proteome</keyword>
<reference evidence="1 2" key="1">
    <citation type="submission" date="2016-10" db="EMBL/GenBank/DDBJ databases">
        <authorList>
            <person name="de Groot N.N."/>
        </authorList>
    </citation>
    <scope>NUCLEOTIDE SEQUENCE [LARGE SCALE GENOMIC DNA]</scope>
    <source>
        <strain evidence="1 2">DSM 45514</strain>
    </source>
</reference>